<dbReference type="GO" id="GO:0008360">
    <property type="term" value="P:regulation of cell shape"/>
    <property type="evidence" value="ECO:0007669"/>
    <property type="project" value="UniProtKB-UniRule"/>
</dbReference>
<evidence type="ECO:0000313" key="13">
    <source>
        <dbReference type="Proteomes" id="UP000253805"/>
    </source>
</evidence>
<feature type="region of interest" description="Disordered" evidence="9">
    <location>
        <begin position="51"/>
        <end position="89"/>
    </location>
</feature>
<dbReference type="Gene3D" id="2.10.270.20">
    <property type="match status" value="1"/>
</dbReference>
<evidence type="ECO:0000256" key="9">
    <source>
        <dbReference type="SAM" id="MobiDB-lite"/>
    </source>
</evidence>
<dbReference type="InterPro" id="IPR018337">
    <property type="entry name" value="Cell_wall/Cho-bd_repeat"/>
</dbReference>
<dbReference type="PROSITE" id="PS52029">
    <property type="entry name" value="LD_TPASE"/>
    <property type="match status" value="1"/>
</dbReference>
<keyword evidence="4 8" id="KW-0133">Cell shape</keyword>
<dbReference type="Proteomes" id="UP000253805">
    <property type="component" value="Unassembled WGS sequence"/>
</dbReference>
<keyword evidence="10" id="KW-0732">Signal</keyword>
<keyword evidence="2" id="KW-0808">Transferase</keyword>
<feature type="repeat" description="Cell wall-binding" evidence="7">
    <location>
        <begin position="328"/>
        <end position="347"/>
    </location>
</feature>
<feature type="domain" description="L,D-TPase catalytic" evidence="11">
    <location>
        <begin position="502"/>
        <end position="622"/>
    </location>
</feature>
<name>A0A369P287_9ACTN</name>
<dbReference type="InterPro" id="IPR005490">
    <property type="entry name" value="LD_TPept_cat_dom"/>
</dbReference>
<dbReference type="AlphaFoldDB" id="A0A369P287"/>
<comment type="pathway">
    <text evidence="1 8">Cell wall biogenesis; peptidoglycan biosynthesis.</text>
</comment>
<dbReference type="GO" id="GO:0071555">
    <property type="term" value="P:cell wall organization"/>
    <property type="evidence" value="ECO:0007669"/>
    <property type="project" value="UniProtKB-UniRule"/>
</dbReference>
<evidence type="ECO:0000259" key="11">
    <source>
        <dbReference type="PROSITE" id="PS52029"/>
    </source>
</evidence>
<dbReference type="EMBL" id="PPUT01000013">
    <property type="protein sequence ID" value="RDC44654.1"/>
    <property type="molecule type" value="Genomic_DNA"/>
</dbReference>
<feature type="active site" description="Proton donor/acceptor" evidence="8">
    <location>
        <position position="573"/>
    </location>
</feature>
<keyword evidence="3" id="KW-0677">Repeat</keyword>
<dbReference type="UniPathway" id="UPA00219"/>
<dbReference type="InterPro" id="IPR050979">
    <property type="entry name" value="LD-transpeptidase"/>
</dbReference>
<evidence type="ECO:0000256" key="4">
    <source>
        <dbReference type="ARBA" id="ARBA00022960"/>
    </source>
</evidence>
<evidence type="ECO:0000313" key="12">
    <source>
        <dbReference type="EMBL" id="RDC44654.1"/>
    </source>
</evidence>
<comment type="caution">
    <text evidence="12">The sequence shown here is derived from an EMBL/GenBank/DDBJ whole genome shotgun (WGS) entry which is preliminary data.</text>
</comment>
<dbReference type="Gene3D" id="2.40.440.10">
    <property type="entry name" value="L,D-transpeptidase catalytic domain-like"/>
    <property type="match status" value="1"/>
</dbReference>
<feature type="repeat" description="Cell wall-binding" evidence="7">
    <location>
        <begin position="264"/>
        <end position="283"/>
    </location>
</feature>
<dbReference type="GO" id="GO:0018104">
    <property type="term" value="P:peptidoglycan-protein cross-linking"/>
    <property type="evidence" value="ECO:0007669"/>
    <property type="project" value="TreeGrafter"/>
</dbReference>
<gene>
    <name evidence="12" type="ORF">C1850_06115</name>
</gene>
<dbReference type="GO" id="GO:0005576">
    <property type="term" value="C:extracellular region"/>
    <property type="evidence" value="ECO:0007669"/>
    <property type="project" value="TreeGrafter"/>
</dbReference>
<keyword evidence="5 8" id="KW-0573">Peptidoglycan synthesis</keyword>
<feature type="chain" id="PRO_5016595426" description="L,D-TPase catalytic domain-containing protein" evidence="10">
    <location>
        <begin position="39"/>
        <end position="622"/>
    </location>
</feature>
<feature type="active site" description="Nucleophile" evidence="8">
    <location>
        <position position="598"/>
    </location>
</feature>
<dbReference type="Pfam" id="PF19127">
    <property type="entry name" value="Choline_bind_3"/>
    <property type="match status" value="2"/>
</dbReference>
<feature type="compositionally biased region" description="Polar residues" evidence="9">
    <location>
        <begin position="64"/>
        <end position="74"/>
    </location>
</feature>
<evidence type="ECO:0000256" key="8">
    <source>
        <dbReference type="PROSITE-ProRule" id="PRU01373"/>
    </source>
</evidence>
<organism evidence="12 13">
    <name type="scientific">Adlercreutzia equolifaciens subsp. celatus</name>
    <dbReference type="NCBI Taxonomy" id="394340"/>
    <lineage>
        <taxon>Bacteria</taxon>
        <taxon>Bacillati</taxon>
        <taxon>Actinomycetota</taxon>
        <taxon>Coriobacteriia</taxon>
        <taxon>Eggerthellales</taxon>
        <taxon>Eggerthellaceae</taxon>
        <taxon>Adlercreutzia</taxon>
    </lineage>
</organism>
<dbReference type="SUPFAM" id="SSF141523">
    <property type="entry name" value="L,D-transpeptidase catalytic domain-like"/>
    <property type="match status" value="1"/>
</dbReference>
<evidence type="ECO:0000256" key="5">
    <source>
        <dbReference type="ARBA" id="ARBA00022984"/>
    </source>
</evidence>
<dbReference type="Gene3D" id="2.10.270.10">
    <property type="entry name" value="Cholin Binding"/>
    <property type="match status" value="4"/>
</dbReference>
<dbReference type="CDD" id="cd16913">
    <property type="entry name" value="YkuD_like"/>
    <property type="match status" value="1"/>
</dbReference>
<dbReference type="Pfam" id="PF03734">
    <property type="entry name" value="YkuD"/>
    <property type="match status" value="1"/>
</dbReference>
<sequence>MSSLRFCDKKFSRVRSAILMGSVVLLAWMALAPGIAHADEDVSPVMEEIRDEQAVEPSAEQPRAQVTEQSATETAASDGMAASSDSSKIEGVDADDVIGGAGNESEGDGANLPTGLLADGESFIYRHNDGTQAKSEWVTIDGATYYFGESGRALRWGQKLIGKDGAEHFYYFDKNCRMVTGWITWNNDGTKSYFGDDGAALLGWRTIGKERYFFNPSTGRSYRWSHDIDGARYYFNAQSQMVRGLVTWNVDGLKSYFGDDGKRRTGWVQTNGKWYYFDPSTGKSVRWSQYINGNWFYFNEKCEMHTGLLTWNKDGLKSYFDPKTGRRQTGWKQVGSKWYYFNPATGKSVRWSQYINGNWFYFNEKSEMHTGLLTWSKDGSKSYFDPKTGRRQTGWKETSPRVWYYFSPNTGKSLRWHQRIDGNWFYFDANYQMHRGWLKWNGVQKWSYFYDNGRQAFGTQTIGGFRYVFDKDGETTTRPVNVPADQRAMINKAQNYYSDTNYLILVNSKTHKVGVFKGSSYNWQLVWYWNCTTGAPGSPTVKGTYKVGSRGKSFGSGYTCWYWTQFYGNYLFHSVLYQPGSMSRIQDGRLGISASHGCVRLDIECARWIYNNIPTRTRVVSY</sequence>
<reference evidence="12 13" key="1">
    <citation type="journal article" date="2018" name="Elife">
        <title>Discovery and characterization of a prevalent human gut bacterial enzyme sufficient for the inactivation of a family of plant toxins.</title>
        <authorList>
            <person name="Koppel N."/>
            <person name="Bisanz J.E."/>
            <person name="Pandelia M.E."/>
            <person name="Turnbaugh P.J."/>
            <person name="Balskus E.P."/>
        </authorList>
    </citation>
    <scope>NUCLEOTIDE SEQUENCE [LARGE SCALE GENOMIC DNA]</scope>
    <source>
        <strain evidence="12 13">OB21 GAM 11</strain>
    </source>
</reference>
<evidence type="ECO:0000256" key="3">
    <source>
        <dbReference type="ARBA" id="ARBA00022737"/>
    </source>
</evidence>
<feature type="repeat" description="Cell wall-binding" evidence="7">
    <location>
        <begin position="134"/>
        <end position="153"/>
    </location>
</feature>
<evidence type="ECO:0000256" key="6">
    <source>
        <dbReference type="ARBA" id="ARBA00023316"/>
    </source>
</evidence>
<feature type="signal peptide" evidence="10">
    <location>
        <begin position="1"/>
        <end position="38"/>
    </location>
</feature>
<dbReference type="InterPro" id="IPR038063">
    <property type="entry name" value="Transpep_catalytic_dom"/>
</dbReference>
<feature type="compositionally biased region" description="Low complexity" evidence="9">
    <location>
        <begin position="75"/>
        <end position="86"/>
    </location>
</feature>
<evidence type="ECO:0000256" key="10">
    <source>
        <dbReference type="SAM" id="SignalP"/>
    </source>
</evidence>
<dbReference type="GO" id="GO:0016740">
    <property type="term" value="F:transferase activity"/>
    <property type="evidence" value="ECO:0007669"/>
    <property type="project" value="UniProtKB-KW"/>
</dbReference>
<dbReference type="GO" id="GO:0071972">
    <property type="term" value="F:peptidoglycan L,D-transpeptidase activity"/>
    <property type="evidence" value="ECO:0007669"/>
    <property type="project" value="TreeGrafter"/>
</dbReference>
<evidence type="ECO:0000256" key="1">
    <source>
        <dbReference type="ARBA" id="ARBA00004752"/>
    </source>
</evidence>
<dbReference type="PROSITE" id="PS51170">
    <property type="entry name" value="CW"/>
    <property type="match status" value="3"/>
</dbReference>
<accession>A0A369P287</accession>
<proteinExistence type="predicted"/>
<evidence type="ECO:0000256" key="2">
    <source>
        <dbReference type="ARBA" id="ARBA00022679"/>
    </source>
</evidence>
<dbReference type="PANTHER" id="PTHR30582:SF2">
    <property type="entry name" value="L,D-TRANSPEPTIDASE YCIB-RELATED"/>
    <property type="match status" value="1"/>
</dbReference>
<dbReference type="Pfam" id="PF01473">
    <property type="entry name" value="Choline_bind_1"/>
    <property type="match status" value="3"/>
</dbReference>
<dbReference type="RefSeq" id="WP_114548999.1">
    <property type="nucleotide sequence ID" value="NZ_PPUT01000013.1"/>
</dbReference>
<protein>
    <recommendedName>
        <fullName evidence="11">L,D-TPase catalytic domain-containing protein</fullName>
    </recommendedName>
</protein>
<dbReference type="SUPFAM" id="SSF69360">
    <property type="entry name" value="Cell wall binding repeat"/>
    <property type="match status" value="2"/>
</dbReference>
<dbReference type="PANTHER" id="PTHR30582">
    <property type="entry name" value="L,D-TRANSPEPTIDASE"/>
    <property type="match status" value="1"/>
</dbReference>
<evidence type="ECO:0000256" key="7">
    <source>
        <dbReference type="PROSITE-ProRule" id="PRU00591"/>
    </source>
</evidence>
<keyword evidence="6 8" id="KW-0961">Cell wall biogenesis/degradation</keyword>